<sequence>MSLECCPNYSLQNGTCQACIAGRYGKDCLVPCLPNYYGVQCKQQCNCAHNKKCDPVQGCVCNEGFNALDGNCTNECHQGFYNISYNFNCSDTCFCRNDTFCNPRSGICECSDETLCKNITKKPTPKKHTDTHRSHSVNQTQLIIECCSDFVNQNGKYYACPAGKYRQYCSLPCMRNYHGVQCKKLCNCVDYKTCDPVLCCVCDTGFTGSQCSNGRNHSVNETQLIIECCPDYVNQNGKCQACPAGKYGQDCLLPCMPNYHGVQCKKLCDCADYKKCDPVHGCVCDTGYTGSECSNACPSGRYGVNCSEECFCEHEAKCDAVTGDCLCSAGWLGDHCTSACPDGTYGVNCKEECFCANNAECDPVTGGCLCTAGWYGDHCTKGCPIGKFGKNCREICACSDVDQCDVLTGECIQCNPESDKGECNSQKDEVNNLNSGQNSYKSKDTVIVYILMAAALIGLVCVVTMVVKVKERLCRNLQKPLKDTSNPKIKRSKAKRSRPLTQTQNAQTGSYIIDTEIVMSQPEIEEDLYCEIGDINEVESDRY</sequence>
<protein>
    <submittedName>
        <fullName evidence="8">MEGF10_11</fullName>
    </submittedName>
</protein>
<dbReference type="FunFam" id="2.170.300.10:FF:000002">
    <property type="entry name" value="Multiple epidermal growth factor-like domains 10"/>
    <property type="match status" value="1"/>
</dbReference>
<keyword evidence="1" id="KW-0245">EGF-like domain</keyword>
<dbReference type="PROSITE" id="PS00022">
    <property type="entry name" value="EGF_1"/>
    <property type="match status" value="1"/>
</dbReference>
<dbReference type="AlphaFoldDB" id="A0A6J8CNW5"/>
<dbReference type="Proteomes" id="UP000507470">
    <property type="component" value="Unassembled WGS sequence"/>
</dbReference>
<dbReference type="InterPro" id="IPR000742">
    <property type="entry name" value="EGF"/>
</dbReference>
<keyword evidence="3" id="KW-0677">Repeat</keyword>
<accession>A0A6J8CNW5</accession>
<dbReference type="GO" id="GO:0005044">
    <property type="term" value="F:scavenger receptor activity"/>
    <property type="evidence" value="ECO:0007669"/>
    <property type="project" value="InterPro"/>
</dbReference>
<keyword evidence="9" id="KW-1185">Reference proteome</keyword>
<evidence type="ECO:0000313" key="9">
    <source>
        <dbReference type="Proteomes" id="UP000507470"/>
    </source>
</evidence>
<feature type="transmembrane region" description="Helical" evidence="6">
    <location>
        <begin position="446"/>
        <end position="467"/>
    </location>
</feature>
<evidence type="ECO:0000256" key="5">
    <source>
        <dbReference type="SAM" id="MobiDB-lite"/>
    </source>
</evidence>
<keyword evidence="6" id="KW-0812">Transmembrane</keyword>
<evidence type="ECO:0000256" key="3">
    <source>
        <dbReference type="ARBA" id="ARBA00022737"/>
    </source>
</evidence>
<evidence type="ECO:0000256" key="2">
    <source>
        <dbReference type="ARBA" id="ARBA00022729"/>
    </source>
</evidence>
<evidence type="ECO:0000313" key="8">
    <source>
        <dbReference type="EMBL" id="CAC5396947.1"/>
    </source>
</evidence>
<evidence type="ECO:0000256" key="1">
    <source>
        <dbReference type="ARBA" id="ARBA00022536"/>
    </source>
</evidence>
<dbReference type="PANTHER" id="PTHR24043:SF8">
    <property type="entry name" value="EGF-LIKE DOMAIN-CONTAINING PROTEIN"/>
    <property type="match status" value="1"/>
</dbReference>
<feature type="region of interest" description="Disordered" evidence="5">
    <location>
        <begin position="484"/>
        <end position="505"/>
    </location>
</feature>
<organism evidence="8 9">
    <name type="scientific">Mytilus coruscus</name>
    <name type="common">Sea mussel</name>
    <dbReference type="NCBI Taxonomy" id="42192"/>
    <lineage>
        <taxon>Eukaryota</taxon>
        <taxon>Metazoa</taxon>
        <taxon>Spiralia</taxon>
        <taxon>Lophotrochozoa</taxon>
        <taxon>Mollusca</taxon>
        <taxon>Bivalvia</taxon>
        <taxon>Autobranchia</taxon>
        <taxon>Pteriomorphia</taxon>
        <taxon>Mytilida</taxon>
        <taxon>Mytiloidea</taxon>
        <taxon>Mytilidae</taxon>
        <taxon>Mytilinae</taxon>
        <taxon>Mytilus</taxon>
    </lineage>
</organism>
<keyword evidence="6" id="KW-1133">Transmembrane helix</keyword>
<proteinExistence type="predicted"/>
<dbReference type="InterPro" id="IPR042635">
    <property type="entry name" value="MEGF10/SREC1/2-like"/>
</dbReference>
<keyword evidence="6" id="KW-0472">Membrane</keyword>
<dbReference type="OrthoDB" id="10252017at2759"/>
<evidence type="ECO:0000259" key="7">
    <source>
        <dbReference type="PROSITE" id="PS00022"/>
    </source>
</evidence>
<feature type="domain" description="EGF-like" evidence="7">
    <location>
        <begin position="368"/>
        <end position="379"/>
    </location>
</feature>
<reference evidence="8 9" key="1">
    <citation type="submission" date="2020-06" db="EMBL/GenBank/DDBJ databases">
        <authorList>
            <person name="Li R."/>
            <person name="Bekaert M."/>
        </authorList>
    </citation>
    <scope>NUCLEOTIDE SEQUENCE [LARGE SCALE GENOMIC DNA]</scope>
    <source>
        <strain evidence="9">wild</strain>
    </source>
</reference>
<dbReference type="PANTHER" id="PTHR24043">
    <property type="entry name" value="SCAVENGER RECEPTOR CLASS F"/>
    <property type="match status" value="1"/>
</dbReference>
<dbReference type="Gene3D" id="2.170.300.10">
    <property type="entry name" value="Tie2 ligand-binding domain superfamily"/>
    <property type="match status" value="3"/>
</dbReference>
<evidence type="ECO:0000256" key="6">
    <source>
        <dbReference type="SAM" id="Phobius"/>
    </source>
</evidence>
<dbReference type="EMBL" id="CACVKT020005663">
    <property type="protein sequence ID" value="CAC5396947.1"/>
    <property type="molecule type" value="Genomic_DNA"/>
</dbReference>
<evidence type="ECO:0000256" key="4">
    <source>
        <dbReference type="ARBA" id="ARBA00023157"/>
    </source>
</evidence>
<feature type="compositionally biased region" description="Basic residues" evidence="5">
    <location>
        <begin position="488"/>
        <end position="498"/>
    </location>
</feature>
<gene>
    <name evidence="8" type="ORF">MCOR_31447</name>
</gene>
<dbReference type="PRINTS" id="PR00011">
    <property type="entry name" value="EGFLAMININ"/>
</dbReference>
<keyword evidence="4" id="KW-1015">Disulfide bond</keyword>
<keyword evidence="2" id="KW-0732">Signal</keyword>
<name>A0A6J8CNW5_MYTCO</name>